<dbReference type="AlphaFoldDB" id="K2N3Y9"/>
<protein>
    <submittedName>
        <fullName evidence="2">Mucin-associated surface protein (MASP), putative</fullName>
    </submittedName>
</protein>
<proteinExistence type="predicted"/>
<organism evidence="2 3">
    <name type="scientific">Trypanosoma cruzi marinkellei</name>
    <dbReference type="NCBI Taxonomy" id="85056"/>
    <lineage>
        <taxon>Eukaryota</taxon>
        <taxon>Discoba</taxon>
        <taxon>Euglenozoa</taxon>
        <taxon>Kinetoplastea</taxon>
        <taxon>Metakinetoplastina</taxon>
        <taxon>Trypanosomatida</taxon>
        <taxon>Trypanosomatidae</taxon>
        <taxon>Trypanosoma</taxon>
        <taxon>Schizotrypanum</taxon>
    </lineage>
</organism>
<feature type="compositionally biased region" description="Polar residues" evidence="1">
    <location>
        <begin position="210"/>
        <end position="234"/>
    </location>
</feature>
<evidence type="ECO:0000256" key="1">
    <source>
        <dbReference type="SAM" id="MobiDB-lite"/>
    </source>
</evidence>
<keyword evidence="3" id="KW-1185">Reference proteome</keyword>
<gene>
    <name evidence="2" type="ORF">MOQ_006828</name>
</gene>
<evidence type="ECO:0000313" key="3">
    <source>
        <dbReference type="Proteomes" id="UP000007350"/>
    </source>
</evidence>
<accession>K2N3Y9</accession>
<dbReference type="Proteomes" id="UP000007350">
    <property type="component" value="Unassembled WGS sequence"/>
</dbReference>
<feature type="non-terminal residue" evidence="2">
    <location>
        <position position="1"/>
    </location>
</feature>
<feature type="compositionally biased region" description="Polar residues" evidence="1">
    <location>
        <begin position="90"/>
        <end position="120"/>
    </location>
</feature>
<name>K2N3Y9_TRYCR</name>
<feature type="compositionally biased region" description="Basic and acidic residues" evidence="1">
    <location>
        <begin position="56"/>
        <end position="70"/>
    </location>
</feature>
<evidence type="ECO:0000313" key="2">
    <source>
        <dbReference type="EMBL" id="EKF29391.1"/>
    </source>
</evidence>
<reference evidence="2 3" key="1">
    <citation type="journal article" date="2012" name="BMC Genomics">
        <title>Comparative genomic analysis of human infective Trypanosoma cruzi lineages with the bat-restricted subspecies T. cruzi marinkellei.</title>
        <authorList>
            <person name="Franzen O."/>
            <person name="Talavera-Lopez C."/>
            <person name="Ochaya S."/>
            <person name="Butler C.E."/>
            <person name="Messenger L.A."/>
            <person name="Lewis M.D."/>
            <person name="Llewellyn M.S."/>
            <person name="Marinkelle C.J."/>
            <person name="Tyler K.M."/>
            <person name="Miles M.A."/>
            <person name="Andersson B."/>
        </authorList>
    </citation>
    <scope>NUCLEOTIDE SEQUENCE [LARGE SCALE GENOMIC DNA]</scope>
    <source>
        <strain evidence="2 3">B7</strain>
    </source>
</reference>
<feature type="compositionally biased region" description="Polar residues" evidence="1">
    <location>
        <begin position="130"/>
        <end position="150"/>
    </location>
</feature>
<feature type="compositionally biased region" description="Acidic residues" evidence="1">
    <location>
        <begin position="45"/>
        <end position="55"/>
    </location>
</feature>
<feature type="region of interest" description="Disordered" evidence="1">
    <location>
        <begin position="1"/>
        <end position="234"/>
    </location>
</feature>
<sequence length="256" mass="26350">VEAEDSGCGVQLPSASEALETSPQDPQGVKGGAPGVNENVHSTTIEDEDEEEEDDSGRRAKVEAERRTEGQGDQEGTVALGSDSTEKNLNDVQQQTGQPFGSTGSIFTSDSQESNAILTQKETDGKTETDGNPNIVQSALTTDNGGNTQPARIAGGNPPPPSEDDVDSRKQDGEDTTSEGKINAPSPETADTPQSHRPKGTEGTGKDTKATTVTANSTDKTNTQNSDSSTAVSHTTSPLLLLLVVACAAAAAVVTA</sequence>
<dbReference type="OrthoDB" id="252853at2759"/>
<comment type="caution">
    <text evidence="2">The sequence shown here is derived from an EMBL/GenBank/DDBJ whole genome shotgun (WGS) entry which is preliminary data.</text>
</comment>
<dbReference type="EMBL" id="AHKC01013329">
    <property type="protein sequence ID" value="EKF29391.1"/>
    <property type="molecule type" value="Genomic_DNA"/>
</dbReference>